<reference evidence="3" key="1">
    <citation type="submission" date="2017-09" db="EMBL/GenBank/DDBJ databases">
        <authorList>
            <person name="Zhang Y."/>
            <person name="Huang X."/>
            <person name="Liu J."/>
            <person name="Lu L."/>
            <person name="Peng K."/>
        </authorList>
    </citation>
    <scope>NUCLEOTIDE SEQUENCE [LARGE SCALE GENOMIC DNA]</scope>
    <source>
        <strain evidence="3">S-XJ-1</strain>
    </source>
</reference>
<feature type="transmembrane region" description="Helical" evidence="1">
    <location>
        <begin position="41"/>
        <end position="64"/>
    </location>
</feature>
<gene>
    <name evidence="2" type="ORF">CEY15_15850</name>
</gene>
<dbReference type="OrthoDB" id="4774381at2"/>
<evidence type="ECO:0000313" key="2">
    <source>
        <dbReference type="EMBL" id="PAY21988.1"/>
    </source>
</evidence>
<protein>
    <recommendedName>
        <fullName evidence="4">Conjugal transfer protein TrbC</fullName>
    </recommendedName>
</protein>
<accession>A0A2A2WLB4</accession>
<keyword evidence="1" id="KW-0472">Membrane</keyword>
<dbReference type="RefSeq" id="WP_017838657.1">
    <property type="nucleotide sequence ID" value="NZ_NTGA01000033.1"/>
</dbReference>
<dbReference type="EMBL" id="NTGA01000033">
    <property type="protein sequence ID" value="PAY21988.1"/>
    <property type="molecule type" value="Genomic_DNA"/>
</dbReference>
<evidence type="ECO:0000256" key="1">
    <source>
        <dbReference type="SAM" id="Phobius"/>
    </source>
</evidence>
<keyword evidence="1" id="KW-1133">Transmembrane helix</keyword>
<dbReference type="AlphaFoldDB" id="A0A2A2WLB4"/>
<proteinExistence type="predicted"/>
<dbReference type="Proteomes" id="UP000218810">
    <property type="component" value="Unassembled WGS sequence"/>
</dbReference>
<keyword evidence="3" id="KW-1185">Reference proteome</keyword>
<evidence type="ECO:0008006" key="4">
    <source>
        <dbReference type="Google" id="ProtNLM"/>
    </source>
</evidence>
<organism evidence="2 3">
    <name type="scientific">Dietzia natronolimnaea</name>
    <dbReference type="NCBI Taxonomy" id="161920"/>
    <lineage>
        <taxon>Bacteria</taxon>
        <taxon>Bacillati</taxon>
        <taxon>Actinomycetota</taxon>
        <taxon>Actinomycetes</taxon>
        <taxon>Mycobacteriales</taxon>
        <taxon>Dietziaceae</taxon>
        <taxon>Dietzia</taxon>
    </lineage>
</organism>
<feature type="transmembrane region" description="Helical" evidence="1">
    <location>
        <begin position="76"/>
        <end position="98"/>
    </location>
</feature>
<evidence type="ECO:0000313" key="3">
    <source>
        <dbReference type="Proteomes" id="UP000218810"/>
    </source>
</evidence>
<sequence length="99" mass="10174">MFVETIHAAAPVAEHIIAVGENLSPQEIPGAGVKVDTALSYFMWGCIAIGIMGVMAAGAYFIMARSSGRGDEVQATVARIIGGCLLIMLAGPIVNALVS</sequence>
<comment type="caution">
    <text evidence="2">The sequence shown here is derived from an EMBL/GenBank/DDBJ whole genome shotgun (WGS) entry which is preliminary data.</text>
</comment>
<name>A0A2A2WLB4_9ACTN</name>
<keyword evidence="1" id="KW-0812">Transmembrane</keyword>